<keyword evidence="3" id="KW-1185">Reference proteome</keyword>
<evidence type="ECO:0000313" key="2">
    <source>
        <dbReference type="EMBL" id="OSX71723.1"/>
    </source>
</evidence>
<reference evidence="2 3" key="1">
    <citation type="submission" date="2017-03" db="EMBL/GenBank/DDBJ databases">
        <title>WGS assembly of Porphyra umbilicalis.</title>
        <authorList>
            <person name="Brawley S.H."/>
            <person name="Blouin N.A."/>
            <person name="Ficko-Blean E."/>
            <person name="Wheeler G.L."/>
            <person name="Lohr M."/>
            <person name="Goodson H.V."/>
            <person name="Jenkins J.W."/>
            <person name="Blaby-Haas C.E."/>
            <person name="Helliwell K.E."/>
            <person name="Chan C."/>
            <person name="Marriage T."/>
            <person name="Bhattacharya D."/>
            <person name="Klein A.S."/>
            <person name="Badis Y."/>
            <person name="Brodie J."/>
            <person name="Cao Y."/>
            <person name="Collen J."/>
            <person name="Dittami S.M."/>
            <person name="Gachon C.M."/>
            <person name="Green B.R."/>
            <person name="Karpowicz S."/>
            <person name="Kim J.W."/>
            <person name="Kudahl U."/>
            <person name="Lin S."/>
            <person name="Michel G."/>
            <person name="Mittag M."/>
            <person name="Olson B.J."/>
            <person name="Pangilinan J."/>
            <person name="Peng Y."/>
            <person name="Qiu H."/>
            <person name="Shu S."/>
            <person name="Singer J.T."/>
            <person name="Smith A.G."/>
            <person name="Sprecher B.N."/>
            <person name="Wagner V."/>
            <person name="Wang W."/>
            <person name="Wang Z.-Y."/>
            <person name="Yan J."/>
            <person name="Yarish C."/>
            <person name="Zoeuner-Riek S."/>
            <person name="Zhuang Y."/>
            <person name="Zou Y."/>
            <person name="Lindquist E.A."/>
            <person name="Grimwood J."/>
            <person name="Barry K."/>
            <person name="Rokhsar D.S."/>
            <person name="Schmutz J."/>
            <person name="Stiller J.W."/>
            <person name="Grossman A.R."/>
            <person name="Prochnik S.E."/>
        </authorList>
    </citation>
    <scope>NUCLEOTIDE SEQUENCE [LARGE SCALE GENOMIC DNA]</scope>
    <source>
        <strain evidence="2">4086291</strain>
    </source>
</reference>
<dbReference type="Proteomes" id="UP000218209">
    <property type="component" value="Unassembled WGS sequence"/>
</dbReference>
<evidence type="ECO:0000313" key="3">
    <source>
        <dbReference type="Proteomes" id="UP000218209"/>
    </source>
</evidence>
<dbReference type="InterPro" id="IPR010886">
    <property type="entry name" value="Hc1"/>
</dbReference>
<feature type="region of interest" description="Disordered" evidence="1">
    <location>
        <begin position="54"/>
        <end position="97"/>
    </location>
</feature>
<gene>
    <name evidence="2" type="ORF">BU14_0505s0003</name>
</gene>
<name>A0A1X6NTL1_PORUM</name>
<proteinExistence type="predicted"/>
<dbReference type="Pfam" id="PF07432">
    <property type="entry name" value="Hc1"/>
    <property type="match status" value="1"/>
</dbReference>
<dbReference type="AlphaFoldDB" id="A0A1X6NTL1"/>
<protein>
    <submittedName>
        <fullName evidence="2">Uncharacterized protein</fullName>
    </submittedName>
</protein>
<dbReference type="OrthoDB" id="4654at2759"/>
<sequence length="97" mass="10770">MDKMEELRNCVAAVDKDATKFFEANNKAAGTRARKHLQQLKTLAQELRVLIQSTKNEKQAEQHEQGGHPEEAFAADPHMGAGHLQQYGHPGDEDGGY</sequence>
<organism evidence="2 3">
    <name type="scientific">Porphyra umbilicalis</name>
    <name type="common">Purple laver</name>
    <name type="synonym">Red alga</name>
    <dbReference type="NCBI Taxonomy" id="2786"/>
    <lineage>
        <taxon>Eukaryota</taxon>
        <taxon>Rhodophyta</taxon>
        <taxon>Bangiophyceae</taxon>
        <taxon>Bangiales</taxon>
        <taxon>Bangiaceae</taxon>
        <taxon>Porphyra</taxon>
    </lineage>
</organism>
<dbReference type="GO" id="GO:0003677">
    <property type="term" value="F:DNA binding"/>
    <property type="evidence" value="ECO:0007669"/>
    <property type="project" value="InterPro"/>
</dbReference>
<evidence type="ECO:0000256" key="1">
    <source>
        <dbReference type="SAM" id="MobiDB-lite"/>
    </source>
</evidence>
<feature type="compositionally biased region" description="Basic and acidic residues" evidence="1">
    <location>
        <begin position="55"/>
        <end position="71"/>
    </location>
</feature>
<accession>A0A1X6NTL1</accession>
<dbReference type="GO" id="GO:0030527">
    <property type="term" value="F:structural constituent of chromatin"/>
    <property type="evidence" value="ECO:0007669"/>
    <property type="project" value="InterPro"/>
</dbReference>
<dbReference type="EMBL" id="KV919111">
    <property type="protein sequence ID" value="OSX71723.1"/>
    <property type="molecule type" value="Genomic_DNA"/>
</dbReference>